<accession>A0A9L0J2L0</accession>
<dbReference type="Proteomes" id="UP000694387">
    <property type="component" value="Chromosome 4"/>
</dbReference>
<reference evidence="1" key="2">
    <citation type="submission" date="2025-08" db="UniProtKB">
        <authorList>
            <consortium name="Ensembl"/>
        </authorList>
    </citation>
    <scope>IDENTIFICATION</scope>
</reference>
<reference evidence="1" key="3">
    <citation type="submission" date="2025-09" db="UniProtKB">
        <authorList>
            <consortium name="Ensembl"/>
        </authorList>
    </citation>
    <scope>IDENTIFICATION</scope>
</reference>
<keyword evidence="2" id="KW-1185">Reference proteome</keyword>
<protein>
    <submittedName>
        <fullName evidence="1">Uncharacterized protein</fullName>
    </submittedName>
</protein>
<name>A0A9L0J2L0_EQUAS</name>
<organism evidence="1 2">
    <name type="scientific">Equus asinus</name>
    <name type="common">Donkey</name>
    <name type="synonym">Equus africanus asinus</name>
    <dbReference type="NCBI Taxonomy" id="9793"/>
    <lineage>
        <taxon>Eukaryota</taxon>
        <taxon>Metazoa</taxon>
        <taxon>Chordata</taxon>
        <taxon>Craniata</taxon>
        <taxon>Vertebrata</taxon>
        <taxon>Euteleostomi</taxon>
        <taxon>Mammalia</taxon>
        <taxon>Eutheria</taxon>
        <taxon>Laurasiatheria</taxon>
        <taxon>Perissodactyla</taxon>
        <taxon>Equidae</taxon>
        <taxon>Equus</taxon>
    </lineage>
</organism>
<proteinExistence type="predicted"/>
<dbReference type="Ensembl" id="ENSEAST00005072789.1">
    <property type="protein sequence ID" value="ENSEASP00005047501.1"/>
    <property type="gene ID" value="ENSEASG00005024189.1"/>
</dbReference>
<evidence type="ECO:0000313" key="1">
    <source>
        <dbReference type="Ensembl" id="ENSEASP00005047501.1"/>
    </source>
</evidence>
<reference evidence="1 2" key="1">
    <citation type="journal article" date="2020" name="Nat. Commun.">
        <title>Donkey genomes provide new insights into domestication and selection for coat color.</title>
        <authorList>
            <person name="Wang"/>
            <person name="C."/>
            <person name="Li"/>
            <person name="H."/>
            <person name="Guo"/>
            <person name="Y."/>
            <person name="Huang"/>
            <person name="J."/>
            <person name="Sun"/>
            <person name="Y."/>
            <person name="Min"/>
            <person name="J."/>
            <person name="Wang"/>
            <person name="J."/>
            <person name="Fang"/>
            <person name="X."/>
            <person name="Zhao"/>
            <person name="Z."/>
            <person name="Wang"/>
            <person name="S."/>
            <person name="Zhang"/>
            <person name="Y."/>
            <person name="Liu"/>
            <person name="Q."/>
            <person name="Jiang"/>
            <person name="Q."/>
            <person name="Wang"/>
            <person name="X."/>
            <person name="Guo"/>
            <person name="Y."/>
            <person name="Yang"/>
            <person name="C."/>
            <person name="Wang"/>
            <person name="Y."/>
            <person name="Tian"/>
            <person name="F."/>
            <person name="Zhuang"/>
            <person name="G."/>
            <person name="Fan"/>
            <person name="Y."/>
            <person name="Gao"/>
            <person name="Q."/>
            <person name="Li"/>
            <person name="Y."/>
            <person name="Ju"/>
            <person name="Z."/>
            <person name="Li"/>
            <person name="J."/>
            <person name="Li"/>
            <person name="R."/>
            <person name="Hou"/>
            <person name="M."/>
            <person name="Yang"/>
            <person name="G."/>
            <person name="Liu"/>
            <person name="G."/>
            <person name="Liu"/>
            <person name="W."/>
            <person name="Guo"/>
            <person name="J."/>
            <person name="Pan"/>
            <person name="S."/>
            <person name="Fan"/>
            <person name="G."/>
            <person name="Zhang"/>
            <person name="W."/>
            <person name="Zhang"/>
            <person name="R."/>
            <person name="Yu"/>
            <person name="J."/>
            <person name="Zhang"/>
            <person name="X."/>
            <person name="Yin"/>
            <person name="Q."/>
            <person name="Ji"/>
            <person name="C."/>
            <person name="Jin"/>
            <person name="Y."/>
            <person name="Yue"/>
            <person name="G."/>
            <person name="Liu"/>
            <person name="M."/>
            <person name="Xu"/>
            <person name="J."/>
            <person name="Liu"/>
            <person name="S."/>
            <person name="Jordana"/>
            <person name="J."/>
            <person name="Noce"/>
            <person name="A."/>
            <person name="Amills"/>
            <person name="M."/>
            <person name="Wu"/>
            <person name="D.D."/>
            <person name="Li"/>
            <person name="S."/>
            <person name="Zhou"/>
            <person name="X. and Zhong"/>
            <person name="J."/>
        </authorList>
    </citation>
    <scope>NUCLEOTIDE SEQUENCE [LARGE SCALE GENOMIC DNA]</scope>
</reference>
<sequence length="74" mass="7746">MVHSFDIRCVCTPGATLQVSTQSGWLQSTAPRSSVSACWGGRGSTAVGYLGSTLSNSPLCTCLCFVKCKSDNKP</sequence>
<evidence type="ECO:0000313" key="2">
    <source>
        <dbReference type="Proteomes" id="UP000694387"/>
    </source>
</evidence>
<dbReference type="AlphaFoldDB" id="A0A9L0J2L0"/>